<dbReference type="InterPro" id="IPR029058">
    <property type="entry name" value="AB_hydrolase_fold"/>
</dbReference>
<dbReference type="PANTHER" id="PTHR11614">
    <property type="entry name" value="PHOSPHOLIPASE-RELATED"/>
    <property type="match status" value="1"/>
</dbReference>
<sequence>MEDFIKEYSVAPNQYCREKEFSTTGFKSRKTNIKHHYHLFRTDHSKERKGTAVLVHGYSSHTLGEYLNIVENKEFNYIHNNYYYYYNDKNIIENPLLKSKYITTYTGSYIEYFNSNGYDVISLDLEGHGFSKGKKCNTDNLDNNCYNIIQMLEVEISKYKPNKRDYLNKYNISVYNWNCKVNGGGKILNGNKQYSVESDEKENSYGVTNMFKYKYVNNQLINRKKTACIHCDSNECVFKNVFGDKLVICGISMGGATALRLVELIGQIIKEDKQEYLQLIKCIKSRIICTILLSPMLSLESIKKKPLNRFLLMFLSITSYLFPDLQVGERIKNPSCDYLSLFSKNDPLYYSKRAKALMCKSLFSFMDIIRKDISFYPADIPLLICHCVHDSLTDFDGSKQTIELLNKEFSDINSNVDPEFTLWPITSKKMWHVLTREVGFQDLLLRILDWVSKKEIQHDKKCKKINKIEKTSPKNQQIFISFKKKLFF</sequence>
<keyword evidence="3" id="KW-1185">Reference proteome</keyword>
<dbReference type="Pfam" id="PF12146">
    <property type="entry name" value="Hydrolase_4"/>
    <property type="match status" value="1"/>
</dbReference>
<name>A0AAV9Y3K9_9CRYT</name>
<gene>
    <name evidence="2" type="ORF">RS030_142234</name>
</gene>
<dbReference type="InterPro" id="IPR051044">
    <property type="entry name" value="MAG_DAG_Lipase"/>
</dbReference>
<evidence type="ECO:0000313" key="3">
    <source>
        <dbReference type="Proteomes" id="UP001311799"/>
    </source>
</evidence>
<dbReference type="SUPFAM" id="SSF53474">
    <property type="entry name" value="alpha/beta-Hydrolases"/>
    <property type="match status" value="1"/>
</dbReference>
<evidence type="ECO:0000259" key="1">
    <source>
        <dbReference type="Pfam" id="PF12146"/>
    </source>
</evidence>
<dbReference type="AlphaFoldDB" id="A0AAV9Y3K9"/>
<dbReference type="InterPro" id="IPR022742">
    <property type="entry name" value="Hydrolase_4"/>
</dbReference>
<organism evidence="2 3">
    <name type="scientific">Cryptosporidium xiaoi</name>
    <dbReference type="NCBI Taxonomy" id="659607"/>
    <lineage>
        <taxon>Eukaryota</taxon>
        <taxon>Sar</taxon>
        <taxon>Alveolata</taxon>
        <taxon>Apicomplexa</taxon>
        <taxon>Conoidasida</taxon>
        <taxon>Coccidia</taxon>
        <taxon>Eucoccidiorida</taxon>
        <taxon>Eimeriorina</taxon>
        <taxon>Cryptosporidiidae</taxon>
        <taxon>Cryptosporidium</taxon>
    </lineage>
</organism>
<protein>
    <recommendedName>
        <fullName evidence="1">Serine aminopeptidase S33 domain-containing protein</fullName>
    </recommendedName>
</protein>
<accession>A0AAV9Y3K9</accession>
<reference evidence="2 3" key="1">
    <citation type="submission" date="2023-10" db="EMBL/GenBank/DDBJ databases">
        <title>Comparative genomics analysis reveals potential genetic determinants of host preference in Cryptosporidium xiaoi.</title>
        <authorList>
            <person name="Xiao L."/>
            <person name="Li J."/>
        </authorList>
    </citation>
    <scope>NUCLEOTIDE SEQUENCE [LARGE SCALE GENOMIC DNA]</scope>
    <source>
        <strain evidence="2 3">52996</strain>
    </source>
</reference>
<dbReference type="Gene3D" id="3.40.50.1820">
    <property type="entry name" value="alpha/beta hydrolase"/>
    <property type="match status" value="1"/>
</dbReference>
<dbReference type="Proteomes" id="UP001311799">
    <property type="component" value="Unassembled WGS sequence"/>
</dbReference>
<proteinExistence type="predicted"/>
<evidence type="ECO:0000313" key="2">
    <source>
        <dbReference type="EMBL" id="KAK6590660.1"/>
    </source>
</evidence>
<dbReference type="EMBL" id="JAWDEY010000005">
    <property type="protein sequence ID" value="KAK6590660.1"/>
    <property type="molecule type" value="Genomic_DNA"/>
</dbReference>
<comment type="caution">
    <text evidence="2">The sequence shown here is derived from an EMBL/GenBank/DDBJ whole genome shotgun (WGS) entry which is preliminary data.</text>
</comment>
<feature type="domain" description="Serine aminopeptidase S33" evidence="1">
    <location>
        <begin position="243"/>
        <end position="406"/>
    </location>
</feature>